<keyword evidence="2" id="KW-1133">Transmembrane helix</keyword>
<dbReference type="PANTHER" id="PTHR45651">
    <property type="entry name" value="CYCLIC NUCLEOTIDE-GATED ION CHANNEL 15-RELATED-RELATED"/>
    <property type="match status" value="1"/>
</dbReference>
<feature type="transmembrane region" description="Helical" evidence="2">
    <location>
        <begin position="6"/>
        <end position="25"/>
    </location>
</feature>
<proteinExistence type="predicted"/>
<dbReference type="GO" id="GO:0016020">
    <property type="term" value="C:membrane"/>
    <property type="evidence" value="ECO:0007669"/>
    <property type="project" value="UniProtKB-SubCell"/>
</dbReference>
<dbReference type="PANTHER" id="PTHR45651:SF9">
    <property type="entry name" value="CYCLIC NUCLEOTIDE-GATED ION CHANNEL 14-RELATED"/>
    <property type="match status" value="1"/>
</dbReference>
<keyword evidence="4" id="KW-1185">Reference proteome</keyword>
<keyword evidence="2" id="KW-0812">Transmembrane</keyword>
<keyword evidence="2" id="KW-0472">Membrane</keyword>
<reference evidence="3" key="1">
    <citation type="submission" date="2017-07" db="EMBL/GenBank/DDBJ databases">
        <title>Taro Niue Genome Assembly and Annotation.</title>
        <authorList>
            <person name="Atibalentja N."/>
            <person name="Keating K."/>
            <person name="Fields C.J."/>
        </authorList>
    </citation>
    <scope>NUCLEOTIDE SEQUENCE</scope>
    <source>
        <strain evidence="3">Niue_2</strain>
        <tissue evidence="3">Leaf</tissue>
    </source>
</reference>
<accession>A0A843TYK2</accession>
<evidence type="ECO:0000256" key="1">
    <source>
        <dbReference type="ARBA" id="ARBA00023303"/>
    </source>
</evidence>
<keyword evidence="1" id="KW-0407">Ion channel</keyword>
<organism evidence="3 4">
    <name type="scientific">Colocasia esculenta</name>
    <name type="common">Wild taro</name>
    <name type="synonym">Arum esculentum</name>
    <dbReference type="NCBI Taxonomy" id="4460"/>
    <lineage>
        <taxon>Eukaryota</taxon>
        <taxon>Viridiplantae</taxon>
        <taxon>Streptophyta</taxon>
        <taxon>Embryophyta</taxon>
        <taxon>Tracheophyta</taxon>
        <taxon>Spermatophyta</taxon>
        <taxon>Magnoliopsida</taxon>
        <taxon>Liliopsida</taxon>
        <taxon>Araceae</taxon>
        <taxon>Aroideae</taxon>
        <taxon>Colocasieae</taxon>
        <taxon>Colocasia</taxon>
    </lineage>
</organism>
<dbReference type="EMBL" id="NMUH01000296">
    <property type="protein sequence ID" value="MQL76411.1"/>
    <property type="molecule type" value="Genomic_DNA"/>
</dbReference>
<evidence type="ECO:0000313" key="4">
    <source>
        <dbReference type="Proteomes" id="UP000652761"/>
    </source>
</evidence>
<sequence>MNLTAYNLLLYMLASHVLGASWYLLSIERQTTCWKSECKKERDFSNATHCLPRYLDCDSSSSASQLWARSTQVFINCNASNGDIAFQFGIFQNALTTGAVSAKFMKKYLYCLWWGLQNLSSLLELVPYRIIQDGLVAAVDRGEGGSLEALLAGVGLAEAPVRGARSIAATEREEGQAVEAGVALPVLSPVPVHRLPSHLVVEWR</sequence>
<evidence type="ECO:0000313" key="3">
    <source>
        <dbReference type="EMBL" id="MQL76411.1"/>
    </source>
</evidence>
<comment type="caution">
    <text evidence="3">The sequence shown here is derived from an EMBL/GenBank/DDBJ whole genome shotgun (WGS) entry which is preliminary data.</text>
</comment>
<dbReference type="OrthoDB" id="421226at2759"/>
<dbReference type="AlphaFoldDB" id="A0A843TYK2"/>
<protein>
    <submittedName>
        <fullName evidence="3">Uncharacterized protein</fullName>
    </submittedName>
</protein>
<evidence type="ECO:0000256" key="2">
    <source>
        <dbReference type="SAM" id="Phobius"/>
    </source>
</evidence>
<name>A0A843TYK2_COLES</name>
<dbReference type="GO" id="GO:0034220">
    <property type="term" value="P:monoatomic ion transmembrane transport"/>
    <property type="evidence" value="ECO:0007669"/>
    <property type="project" value="UniProtKB-KW"/>
</dbReference>
<keyword evidence="1" id="KW-0813">Transport</keyword>
<gene>
    <name evidence="3" type="ORF">Taro_008784</name>
</gene>
<keyword evidence="1" id="KW-0406">Ion transport</keyword>
<dbReference type="Proteomes" id="UP000652761">
    <property type="component" value="Unassembled WGS sequence"/>
</dbReference>